<accession>A0A179V819</accession>
<dbReference type="Pfam" id="PF12833">
    <property type="entry name" value="HTH_18"/>
    <property type="match status" value="1"/>
</dbReference>
<dbReference type="CDD" id="cd03137">
    <property type="entry name" value="GATase1_AraC_1"/>
    <property type="match status" value="1"/>
</dbReference>
<dbReference type="AlphaFoldDB" id="A0A179V819"/>
<dbReference type="SUPFAM" id="SSF52317">
    <property type="entry name" value="Class I glutamine amidotransferase-like"/>
    <property type="match status" value="1"/>
</dbReference>
<proteinExistence type="predicted"/>
<gene>
    <name evidence="4" type="ORF">AWB85_09370</name>
</gene>
<dbReference type="Proteomes" id="UP000186919">
    <property type="component" value="Unassembled WGS sequence"/>
</dbReference>
<evidence type="ECO:0000259" key="3">
    <source>
        <dbReference type="PROSITE" id="PS01124"/>
    </source>
</evidence>
<keyword evidence="1" id="KW-0805">Transcription regulation</keyword>
<evidence type="ECO:0000313" key="4">
    <source>
        <dbReference type="EMBL" id="OAT68058.1"/>
    </source>
</evidence>
<dbReference type="GO" id="GO:0003700">
    <property type="term" value="F:DNA-binding transcription factor activity"/>
    <property type="evidence" value="ECO:0007669"/>
    <property type="project" value="InterPro"/>
</dbReference>
<dbReference type="RefSeq" id="WP_064630953.1">
    <property type="nucleotide sequence ID" value="NZ_LQYE01000027.1"/>
</dbReference>
<dbReference type="SMART" id="SM00342">
    <property type="entry name" value="HTH_ARAC"/>
    <property type="match status" value="1"/>
</dbReference>
<dbReference type="Gene3D" id="3.40.50.880">
    <property type="match status" value="1"/>
</dbReference>
<keyword evidence="2" id="KW-0804">Transcription</keyword>
<dbReference type="EMBL" id="LQYE01000027">
    <property type="protein sequence ID" value="OAT68058.1"/>
    <property type="molecule type" value="Genomic_DNA"/>
</dbReference>
<dbReference type="SUPFAM" id="SSF46689">
    <property type="entry name" value="Homeodomain-like"/>
    <property type="match status" value="2"/>
</dbReference>
<dbReference type="InterPro" id="IPR002818">
    <property type="entry name" value="DJ-1/PfpI"/>
</dbReference>
<evidence type="ECO:0000256" key="2">
    <source>
        <dbReference type="ARBA" id="ARBA00023163"/>
    </source>
</evidence>
<dbReference type="InterPro" id="IPR052158">
    <property type="entry name" value="INH-QAR"/>
</dbReference>
<reference evidence="4 5" key="1">
    <citation type="submission" date="2016-01" db="EMBL/GenBank/DDBJ databases">
        <title>Mycobacterium immunogenum strain CD11_6 genome sequencing and assembly.</title>
        <authorList>
            <person name="Kaur G."/>
            <person name="Nair G.R."/>
            <person name="Mayilraj S."/>
        </authorList>
    </citation>
    <scope>NUCLEOTIDE SEQUENCE [LARGE SCALE GENOMIC DNA]</scope>
    <source>
        <strain evidence="4 5">CD11-6</strain>
    </source>
</reference>
<protein>
    <submittedName>
        <fullName evidence="4">AraC family transcriptional regulator</fullName>
    </submittedName>
</protein>
<dbReference type="GO" id="GO:0043565">
    <property type="term" value="F:sequence-specific DNA binding"/>
    <property type="evidence" value="ECO:0007669"/>
    <property type="project" value="InterPro"/>
</dbReference>
<dbReference type="PANTHER" id="PTHR43130">
    <property type="entry name" value="ARAC-FAMILY TRANSCRIPTIONAL REGULATOR"/>
    <property type="match status" value="1"/>
</dbReference>
<dbReference type="InterPro" id="IPR009057">
    <property type="entry name" value="Homeodomain-like_sf"/>
</dbReference>
<dbReference type="InterPro" id="IPR029062">
    <property type="entry name" value="Class_I_gatase-like"/>
</dbReference>
<dbReference type="PANTHER" id="PTHR43130:SF3">
    <property type="entry name" value="HTH-TYPE TRANSCRIPTIONAL REGULATOR RV1931C"/>
    <property type="match status" value="1"/>
</dbReference>
<dbReference type="InterPro" id="IPR018060">
    <property type="entry name" value="HTH_AraC"/>
</dbReference>
<feature type="domain" description="HTH araC/xylS-type" evidence="3">
    <location>
        <begin position="216"/>
        <end position="314"/>
    </location>
</feature>
<dbReference type="Pfam" id="PF01965">
    <property type="entry name" value="DJ-1_PfpI"/>
    <property type="match status" value="1"/>
</dbReference>
<name>A0A179V819_9MYCO</name>
<evidence type="ECO:0000256" key="1">
    <source>
        <dbReference type="ARBA" id="ARBA00023015"/>
    </source>
</evidence>
<dbReference type="PROSITE" id="PS01124">
    <property type="entry name" value="HTH_ARAC_FAMILY_2"/>
    <property type="match status" value="1"/>
</dbReference>
<evidence type="ECO:0000313" key="5">
    <source>
        <dbReference type="Proteomes" id="UP000186919"/>
    </source>
</evidence>
<dbReference type="Gene3D" id="1.10.10.60">
    <property type="entry name" value="Homeodomain-like"/>
    <property type="match status" value="1"/>
</dbReference>
<sequence>MGTKTVAALALDGLVTYDLACAVQMFRRGPGRAGAPDGFDLVTCGHRAGSVWTPDGFTLEVEHGIDALESADIVVVPARAPHDYPPPDDVLNALVAAHQRGAVVFSICLGAFVLAAAGLLDGRPATTHWEYCGDMRRLYPLVDVRPDVLYVDDGDILTSAGLSAGMDLCLHVVRRELGAAAASDMARWNVMAPHRDGGQAQFIPPAKTFHDSVGLGPALSWAAGHLAEIDDVSALARRAHLSLRTFNRRFAEEVGTTPKRWLDLQRATRARELLENTEMTMESIAAQCGFGSVTAMRTHLRRVTATTPSAYRRAFRR</sequence>
<organism evidence="4 5">
    <name type="scientific">Mycobacteroides immunogenum</name>
    <dbReference type="NCBI Taxonomy" id="83262"/>
    <lineage>
        <taxon>Bacteria</taxon>
        <taxon>Bacillati</taxon>
        <taxon>Actinomycetota</taxon>
        <taxon>Actinomycetes</taxon>
        <taxon>Mycobacteriales</taxon>
        <taxon>Mycobacteriaceae</taxon>
        <taxon>Mycobacteroides</taxon>
    </lineage>
</organism>
<comment type="caution">
    <text evidence="4">The sequence shown here is derived from an EMBL/GenBank/DDBJ whole genome shotgun (WGS) entry which is preliminary data.</text>
</comment>